<proteinExistence type="inferred from homology"/>
<keyword evidence="3" id="KW-0274">FAD</keyword>
<dbReference type="GO" id="GO:0071949">
    <property type="term" value="F:FAD binding"/>
    <property type="evidence" value="ECO:0007669"/>
    <property type="project" value="InterPro"/>
</dbReference>
<dbReference type="EMBL" id="MU032346">
    <property type="protein sequence ID" value="KAF3767106.1"/>
    <property type="molecule type" value="Genomic_DNA"/>
</dbReference>
<dbReference type="AlphaFoldDB" id="A0A9P5CRB6"/>
<evidence type="ECO:0000256" key="5">
    <source>
        <dbReference type="ARBA" id="ARBA00023033"/>
    </source>
</evidence>
<keyword evidence="8" id="KW-1185">Reference proteome</keyword>
<protein>
    <submittedName>
        <fullName evidence="7">FAD/NAD(P)-binding domain-containing protein</fullName>
    </submittedName>
</protein>
<reference evidence="7" key="1">
    <citation type="journal article" date="2020" name="Phytopathology">
        <title>Genome sequence of the chestnut blight fungus Cryphonectria parasitica EP155: A fundamental resource for an archetypical invasive plant pathogen.</title>
        <authorList>
            <person name="Crouch J.A."/>
            <person name="Dawe A."/>
            <person name="Aerts A."/>
            <person name="Barry K."/>
            <person name="Churchill A.C.L."/>
            <person name="Grimwood J."/>
            <person name="Hillman B."/>
            <person name="Milgroom M.G."/>
            <person name="Pangilinan J."/>
            <person name="Smith M."/>
            <person name="Salamov A."/>
            <person name="Schmutz J."/>
            <person name="Yadav J."/>
            <person name="Grigoriev I.V."/>
            <person name="Nuss D."/>
        </authorList>
    </citation>
    <scope>NUCLEOTIDE SEQUENCE</scope>
    <source>
        <strain evidence="7">EP155</strain>
    </source>
</reference>
<evidence type="ECO:0000313" key="8">
    <source>
        <dbReference type="Proteomes" id="UP000803844"/>
    </source>
</evidence>
<evidence type="ECO:0000259" key="6">
    <source>
        <dbReference type="Pfam" id="PF01494"/>
    </source>
</evidence>
<feature type="non-terminal residue" evidence="7">
    <location>
        <position position="371"/>
    </location>
</feature>
<name>A0A9P5CRB6_CRYP1</name>
<dbReference type="SUPFAM" id="SSF51905">
    <property type="entry name" value="FAD/NAD(P)-binding domain"/>
    <property type="match status" value="1"/>
</dbReference>
<dbReference type="RefSeq" id="XP_040778067.1">
    <property type="nucleotide sequence ID" value="XM_040918225.1"/>
</dbReference>
<accession>A0A9P5CRB6</accession>
<dbReference type="InterPro" id="IPR002938">
    <property type="entry name" value="FAD-bd"/>
</dbReference>
<keyword evidence="5" id="KW-0503">Monooxygenase</keyword>
<dbReference type="Gene3D" id="3.50.50.60">
    <property type="entry name" value="FAD/NAD(P)-binding domain"/>
    <property type="match status" value="1"/>
</dbReference>
<dbReference type="SUPFAM" id="SSF54373">
    <property type="entry name" value="FAD-linked reductases, C-terminal domain"/>
    <property type="match status" value="1"/>
</dbReference>
<evidence type="ECO:0000256" key="4">
    <source>
        <dbReference type="ARBA" id="ARBA00023002"/>
    </source>
</evidence>
<sequence>MTQTDPLRILVVGGGIGGLSASIALRLQGHEVEIFEKSRLHTELGNAMYSAPNCTAALNHLGIHPGEIGGVVYRGAKYLDADCNVLRIGATTDQDRATWLAEWYLVTRADLHESLKRKAVSLGVQIHTASLLTSVDPETATITLADGSTAAGDLVVGADGVYSAARAGVLGREVPLYGTGRCCYRFLIPTADLLADPETKFLADTPGSFVEIMGVDDRRIILYPCSSGTVMNIAAFVPRSEVGEIKRGLTGYDQMGNKARLKEHFNQFGGPVQKMLDKIPEDGARLWDLVQMELQPSVTRQKAILIGDAARPFLPYMGQGAAQAIEDGCALGVVLPLGTTPEEIPHRLELWQRLRMDRAAKIINMTRHRGR</sequence>
<dbReference type="PANTHER" id="PTHR13789">
    <property type="entry name" value="MONOOXYGENASE"/>
    <property type="match status" value="1"/>
</dbReference>
<keyword evidence="2" id="KW-0285">Flavoprotein</keyword>
<evidence type="ECO:0000256" key="1">
    <source>
        <dbReference type="ARBA" id="ARBA00007992"/>
    </source>
</evidence>
<organism evidence="7 8">
    <name type="scientific">Cryphonectria parasitica (strain ATCC 38755 / EP155)</name>
    <dbReference type="NCBI Taxonomy" id="660469"/>
    <lineage>
        <taxon>Eukaryota</taxon>
        <taxon>Fungi</taxon>
        <taxon>Dikarya</taxon>
        <taxon>Ascomycota</taxon>
        <taxon>Pezizomycotina</taxon>
        <taxon>Sordariomycetes</taxon>
        <taxon>Sordariomycetidae</taxon>
        <taxon>Diaporthales</taxon>
        <taxon>Cryphonectriaceae</taxon>
        <taxon>Cryphonectria-Endothia species complex</taxon>
        <taxon>Cryphonectria</taxon>
    </lineage>
</organism>
<evidence type="ECO:0000256" key="2">
    <source>
        <dbReference type="ARBA" id="ARBA00022630"/>
    </source>
</evidence>
<keyword evidence="4" id="KW-0560">Oxidoreductase</keyword>
<dbReference type="OrthoDB" id="9993796at2759"/>
<dbReference type="Pfam" id="PF01494">
    <property type="entry name" value="FAD_binding_3"/>
    <property type="match status" value="1"/>
</dbReference>
<dbReference type="PRINTS" id="PR00420">
    <property type="entry name" value="RNGMNOXGNASE"/>
</dbReference>
<dbReference type="InterPro" id="IPR036188">
    <property type="entry name" value="FAD/NAD-bd_sf"/>
</dbReference>
<dbReference type="GeneID" id="63835354"/>
<comment type="caution">
    <text evidence="7">The sequence shown here is derived from an EMBL/GenBank/DDBJ whole genome shotgun (WGS) entry which is preliminary data.</text>
</comment>
<dbReference type="PANTHER" id="PTHR13789:SF261">
    <property type="entry name" value="HYDROXYLASE, PUTATIVE (AFU_ORTHOLOGUE AFUA_7G00590)-RELATED"/>
    <property type="match status" value="1"/>
</dbReference>
<dbReference type="Proteomes" id="UP000803844">
    <property type="component" value="Unassembled WGS sequence"/>
</dbReference>
<comment type="similarity">
    <text evidence="1">Belongs to the paxM FAD-dependent monooxygenase family.</text>
</comment>
<dbReference type="GO" id="GO:0004497">
    <property type="term" value="F:monooxygenase activity"/>
    <property type="evidence" value="ECO:0007669"/>
    <property type="project" value="UniProtKB-KW"/>
</dbReference>
<evidence type="ECO:0000313" key="7">
    <source>
        <dbReference type="EMBL" id="KAF3767106.1"/>
    </source>
</evidence>
<dbReference type="InterPro" id="IPR050493">
    <property type="entry name" value="FAD-dep_Monooxygenase_BioMet"/>
</dbReference>
<gene>
    <name evidence="7" type="ORF">M406DRAFT_274570</name>
</gene>
<evidence type="ECO:0000256" key="3">
    <source>
        <dbReference type="ARBA" id="ARBA00022827"/>
    </source>
</evidence>
<feature type="domain" description="FAD-binding" evidence="6">
    <location>
        <begin position="9"/>
        <end position="363"/>
    </location>
</feature>